<feature type="compositionally biased region" description="Low complexity" evidence="2">
    <location>
        <begin position="390"/>
        <end position="411"/>
    </location>
</feature>
<feature type="region of interest" description="Disordered" evidence="2">
    <location>
        <begin position="607"/>
        <end position="669"/>
    </location>
</feature>
<gene>
    <name evidence="3" type="ORF">ASEP1449_LOCUS16698</name>
</gene>
<reference evidence="3" key="1">
    <citation type="submission" date="2021-01" db="EMBL/GenBank/DDBJ databases">
        <authorList>
            <person name="Corre E."/>
            <person name="Pelletier E."/>
            <person name="Niang G."/>
            <person name="Scheremetjew M."/>
            <person name="Finn R."/>
            <person name="Kale V."/>
            <person name="Holt S."/>
            <person name="Cochrane G."/>
            <person name="Meng A."/>
            <person name="Brown T."/>
            <person name="Cohen L."/>
        </authorList>
    </citation>
    <scope>NUCLEOTIDE SEQUENCE</scope>
    <source>
        <strain evidence="3">CCMP2084</strain>
    </source>
</reference>
<protein>
    <submittedName>
        <fullName evidence="3">Uncharacterized protein</fullName>
    </submittedName>
</protein>
<keyword evidence="1" id="KW-0175">Coiled coil</keyword>
<proteinExistence type="predicted"/>
<feature type="region of interest" description="Disordered" evidence="2">
    <location>
        <begin position="237"/>
        <end position="275"/>
    </location>
</feature>
<feature type="compositionally biased region" description="Low complexity" evidence="2">
    <location>
        <begin position="254"/>
        <end position="272"/>
    </location>
</feature>
<feature type="compositionally biased region" description="Polar residues" evidence="2">
    <location>
        <begin position="30"/>
        <end position="42"/>
    </location>
</feature>
<name>A0A7S2XVG7_9STRA</name>
<dbReference type="EMBL" id="HBHQ01024774">
    <property type="protein sequence ID" value="CAD9824864.1"/>
    <property type="molecule type" value="Transcribed_RNA"/>
</dbReference>
<organism evidence="3">
    <name type="scientific">Attheya septentrionalis</name>
    <dbReference type="NCBI Taxonomy" id="420275"/>
    <lineage>
        <taxon>Eukaryota</taxon>
        <taxon>Sar</taxon>
        <taxon>Stramenopiles</taxon>
        <taxon>Ochrophyta</taxon>
        <taxon>Bacillariophyta</taxon>
        <taxon>Coscinodiscophyceae</taxon>
        <taxon>Chaetocerotophycidae</taxon>
        <taxon>Chaetocerotales</taxon>
        <taxon>Attheyaceae</taxon>
        <taxon>Attheya</taxon>
    </lineage>
</organism>
<evidence type="ECO:0000256" key="2">
    <source>
        <dbReference type="SAM" id="MobiDB-lite"/>
    </source>
</evidence>
<feature type="compositionally biased region" description="Basic and acidic residues" evidence="2">
    <location>
        <begin position="607"/>
        <end position="650"/>
    </location>
</feature>
<evidence type="ECO:0000313" key="3">
    <source>
        <dbReference type="EMBL" id="CAD9824864.1"/>
    </source>
</evidence>
<sequence>MELPFAYDDEGVAAFAVQQQPNEDEPPPFSSLNETQFSNHPATMSHRNDLGTAANILPAQSPAVLHQYDNLHSHFYEVANHKDDKGSASHDTEIVEFSDTYVTVCESDEDDEEYDHSRFEHDAHSDTVYGSLGGNILAVLLLQQSSSENNQESKDGDTIVGGVEDANIAAKAASDAMKKGYLEAALGAHTKAAKLFRNAAVSIRESDPSLANSLLLLSKTQANSAISLKRIITKHSNTTTAPQEGKASIEEKNSSSTSGKSSNTSSPTSLLTHQDRLRATVRGAMSTRNEVDMTDSIFLGSVAGGSQPQHTTATGFQSLPSAESDVVASKAQSNPVDDMMALERELRDMDMALALGSSIASLGTRAPSKSRPLDGSFCVVPPGSASFMSSSSLGSSGIISPQHPQQPARPGVAPPVPPLLGTAGGRARANRVQTILATSTATPHPHHHQNPSDQHQSPKQGGNPGLESSWYGGQASGMSHMASSVVSIGGSTRNTGNHNENTNTKQMMRLLESIKTLGDENAALLRERDDAQAARLEAQATREEMKKFKAEYAQRFSSLKGSLEKFQQKYPDGSGTENHVASSDYVKSTSVSEIQKRDDTIRKLTADLEKERKESKTKDSAIRKYENFYREVKARSAEKARQRQQEERKKQQQQPSQPNHPPKPRSRVG</sequence>
<feature type="coiled-coil region" evidence="1">
    <location>
        <begin position="514"/>
        <end position="551"/>
    </location>
</feature>
<feature type="region of interest" description="Disordered" evidence="2">
    <location>
        <begin position="440"/>
        <end position="477"/>
    </location>
</feature>
<accession>A0A7S2XVG7</accession>
<feature type="region of interest" description="Disordered" evidence="2">
    <location>
        <begin position="390"/>
        <end position="427"/>
    </location>
</feature>
<evidence type="ECO:0000256" key="1">
    <source>
        <dbReference type="SAM" id="Coils"/>
    </source>
</evidence>
<dbReference type="AlphaFoldDB" id="A0A7S2XVG7"/>
<feature type="region of interest" description="Disordered" evidence="2">
    <location>
        <begin position="17"/>
        <end position="47"/>
    </location>
</feature>
<feature type="region of interest" description="Disordered" evidence="2">
    <location>
        <begin position="567"/>
        <end position="594"/>
    </location>
</feature>
<feature type="compositionally biased region" description="Polar residues" evidence="2">
    <location>
        <begin position="451"/>
        <end position="460"/>
    </location>
</feature>
<feature type="compositionally biased region" description="Polar residues" evidence="2">
    <location>
        <begin position="575"/>
        <end position="593"/>
    </location>
</feature>